<dbReference type="EMBL" id="NMUF01000060">
    <property type="protein sequence ID" value="RFA95297.1"/>
    <property type="molecule type" value="Genomic_DNA"/>
</dbReference>
<keyword evidence="1" id="KW-0812">Transmembrane</keyword>
<dbReference type="AlphaFoldDB" id="A0A371QVZ9"/>
<proteinExistence type="predicted"/>
<keyword evidence="1" id="KW-0472">Membrane</keyword>
<dbReference type="OrthoDB" id="27929at2157"/>
<sequence>MKTGLVIALSFLAVALGGLYLISTLSNPSLDALILARDLSLSITALATGIAAPFLHRKFTNEEEANN</sequence>
<evidence type="ECO:0000313" key="5">
    <source>
        <dbReference type="Proteomes" id="UP000257123"/>
    </source>
</evidence>
<name>A0A371QVZ9_9CREN</name>
<organism evidence="2 5">
    <name type="scientific">Pyrobaculum aerophilum</name>
    <dbReference type="NCBI Taxonomy" id="13773"/>
    <lineage>
        <taxon>Archaea</taxon>
        <taxon>Thermoproteota</taxon>
        <taxon>Thermoprotei</taxon>
        <taxon>Thermoproteales</taxon>
        <taxon>Thermoproteaceae</taxon>
        <taxon>Pyrobaculum</taxon>
    </lineage>
</organism>
<accession>A0A371QVZ9</accession>
<reference evidence="4 5" key="1">
    <citation type="submission" date="2017-07" db="EMBL/GenBank/DDBJ databases">
        <title>Draft genome sequence of aerobic hyperthermophilic archaea, Pyrobaculum aerophilum YKB31 and YKB32.</title>
        <authorList>
            <person name="Mochizuki T."/>
            <person name="Berliner A.J."/>
            <person name="Yoshida-Takashima Y."/>
            <person name="Takaki Y."/>
            <person name="Nunoura T."/>
            <person name="Takai K."/>
        </authorList>
    </citation>
    <scope>NUCLEOTIDE SEQUENCE [LARGE SCALE GENOMIC DNA]</scope>
    <source>
        <strain evidence="2 5">YKB31</strain>
        <strain evidence="3 4">YKB32</strain>
    </source>
</reference>
<feature type="transmembrane region" description="Helical" evidence="1">
    <location>
        <begin position="34"/>
        <end position="55"/>
    </location>
</feature>
<evidence type="ECO:0000313" key="3">
    <source>
        <dbReference type="EMBL" id="RFA95297.1"/>
    </source>
</evidence>
<evidence type="ECO:0000313" key="4">
    <source>
        <dbReference type="Proteomes" id="UP000256877"/>
    </source>
</evidence>
<dbReference type="Proteomes" id="UP000257123">
    <property type="component" value="Unassembled WGS sequence"/>
</dbReference>
<evidence type="ECO:0000256" key="1">
    <source>
        <dbReference type="SAM" id="Phobius"/>
    </source>
</evidence>
<comment type="caution">
    <text evidence="2">The sequence shown here is derived from an EMBL/GenBank/DDBJ whole genome shotgun (WGS) entry which is preliminary data.</text>
</comment>
<evidence type="ECO:0000313" key="2">
    <source>
        <dbReference type="EMBL" id="RFA94457.1"/>
    </source>
</evidence>
<dbReference type="RefSeq" id="WP_116421642.1">
    <property type="nucleotide sequence ID" value="NZ_NMUE01000037.1"/>
</dbReference>
<dbReference type="Proteomes" id="UP000256877">
    <property type="component" value="Unassembled WGS sequence"/>
</dbReference>
<dbReference type="EMBL" id="NMUE01000037">
    <property type="protein sequence ID" value="RFA94457.1"/>
    <property type="molecule type" value="Genomic_DNA"/>
</dbReference>
<gene>
    <name evidence="2" type="ORF">CGL51_10130</name>
    <name evidence="3" type="ORF">CGL52_13130</name>
</gene>
<protein>
    <submittedName>
        <fullName evidence="2">Uncharacterized protein</fullName>
    </submittedName>
</protein>
<keyword evidence="1" id="KW-1133">Transmembrane helix</keyword>